<dbReference type="PANTHER" id="PTHR28026">
    <property type="entry name" value="DUF962 DOMAIN PROTEIN (AFU_ORTHOLOGUE AFUA_8G05310)"/>
    <property type="match status" value="1"/>
</dbReference>
<organism evidence="2 3">
    <name type="scientific">Cylindrotheca closterium</name>
    <dbReference type="NCBI Taxonomy" id="2856"/>
    <lineage>
        <taxon>Eukaryota</taxon>
        <taxon>Sar</taxon>
        <taxon>Stramenopiles</taxon>
        <taxon>Ochrophyta</taxon>
        <taxon>Bacillariophyta</taxon>
        <taxon>Bacillariophyceae</taxon>
        <taxon>Bacillariophycidae</taxon>
        <taxon>Bacillariales</taxon>
        <taxon>Bacillariaceae</taxon>
        <taxon>Cylindrotheca</taxon>
    </lineage>
</organism>
<evidence type="ECO:0000313" key="2">
    <source>
        <dbReference type="EMBL" id="CAJ1961901.1"/>
    </source>
</evidence>
<feature type="transmembrane region" description="Helical" evidence="1">
    <location>
        <begin position="192"/>
        <end position="213"/>
    </location>
</feature>
<dbReference type="EMBL" id="CAKOGP040002091">
    <property type="protein sequence ID" value="CAJ1961901.1"/>
    <property type="molecule type" value="Genomic_DNA"/>
</dbReference>
<dbReference type="InterPro" id="IPR009305">
    <property type="entry name" value="Mpo1-like"/>
</dbReference>
<comment type="caution">
    <text evidence="2">The sequence shown here is derived from an EMBL/GenBank/DDBJ whole genome shotgun (WGS) entry which is preliminary data.</text>
</comment>
<name>A0AAD2G3Y9_9STRA</name>
<keyword evidence="3" id="KW-1185">Reference proteome</keyword>
<dbReference type="GO" id="GO:0046521">
    <property type="term" value="P:sphingoid catabolic process"/>
    <property type="evidence" value="ECO:0007669"/>
    <property type="project" value="TreeGrafter"/>
</dbReference>
<dbReference type="GO" id="GO:0005783">
    <property type="term" value="C:endoplasmic reticulum"/>
    <property type="evidence" value="ECO:0007669"/>
    <property type="project" value="TreeGrafter"/>
</dbReference>
<accession>A0AAD2G3Y9</accession>
<evidence type="ECO:0000313" key="3">
    <source>
        <dbReference type="Proteomes" id="UP001295423"/>
    </source>
</evidence>
<dbReference type="GO" id="GO:0016020">
    <property type="term" value="C:membrane"/>
    <property type="evidence" value="ECO:0007669"/>
    <property type="project" value="GOC"/>
</dbReference>
<feature type="transmembrane region" description="Helical" evidence="1">
    <location>
        <begin position="12"/>
        <end position="32"/>
    </location>
</feature>
<keyword evidence="1" id="KW-0472">Membrane</keyword>
<feature type="transmembrane region" description="Helical" evidence="1">
    <location>
        <begin position="59"/>
        <end position="79"/>
    </location>
</feature>
<dbReference type="Pfam" id="PF06127">
    <property type="entry name" value="Mpo1-like"/>
    <property type="match status" value="1"/>
</dbReference>
<evidence type="ECO:0000256" key="1">
    <source>
        <dbReference type="SAM" id="Phobius"/>
    </source>
</evidence>
<reference evidence="2" key="1">
    <citation type="submission" date="2023-08" db="EMBL/GenBank/DDBJ databases">
        <authorList>
            <person name="Audoor S."/>
            <person name="Bilcke G."/>
        </authorList>
    </citation>
    <scope>NUCLEOTIDE SEQUENCE</scope>
</reference>
<feature type="transmembrane region" description="Helical" evidence="1">
    <location>
        <begin position="100"/>
        <end position="117"/>
    </location>
</feature>
<dbReference type="Proteomes" id="UP001295423">
    <property type="component" value="Unassembled WGS sequence"/>
</dbReference>
<dbReference type="PANTHER" id="PTHR28026:SF9">
    <property type="entry name" value="2-HYDROXY-PALMITIC ACID DIOXYGENASE MPO1"/>
    <property type="match status" value="1"/>
</dbReference>
<keyword evidence="1" id="KW-1133">Transmembrane helix</keyword>
<proteinExistence type="predicted"/>
<feature type="transmembrane region" description="Helical" evidence="1">
    <location>
        <begin position="152"/>
        <end position="172"/>
    </location>
</feature>
<gene>
    <name evidence="2" type="ORF">CYCCA115_LOCUS19430</name>
</gene>
<keyword evidence="1" id="KW-0812">Transmembrane</keyword>
<sequence length="249" mass="27464">MSEANKKTTAKGLTLNLIAAHVVGLVTLALIIKEAAAFSNATEALAFYGVYHREPGNQLIHFFGVPGILWSGLIFLVHLDVPFLSNNKTIQYLLPGSQQLTYGLILALVYLVFYLNIDPIGGSLYAPIIYAMYSSACYLHDQDQEKSGSKSWAGTGKLLRYALFIHVFSWYTQIHWGHKLIEGAQPAVLESIGGALTVAPLFAYYEFLWLIGLNQDLQMQTLQAVQEKTIEICAAGNTAMRVCETLKTS</sequence>
<dbReference type="AlphaFoldDB" id="A0AAD2G3Y9"/>
<protein>
    <submittedName>
        <fullName evidence="2">Uncharacterized protein</fullName>
    </submittedName>
</protein>
<feature type="transmembrane region" description="Helical" evidence="1">
    <location>
        <begin position="123"/>
        <end position="140"/>
    </location>
</feature>